<dbReference type="PROSITE" id="PS50095">
    <property type="entry name" value="PLAT"/>
    <property type="match status" value="1"/>
</dbReference>
<dbReference type="STRING" id="2018661.A0A2A2KEB1"/>
<dbReference type="SUPFAM" id="SSF140741">
    <property type="entry name" value="RUN domain-like"/>
    <property type="match status" value="3"/>
</dbReference>
<dbReference type="EMBL" id="LIAE01008837">
    <property type="protein sequence ID" value="PAV72257.1"/>
    <property type="molecule type" value="Genomic_DNA"/>
</dbReference>
<comment type="subcellular location">
    <subcellularLocation>
        <location evidence="1">Membrane</location>
    </subcellularLocation>
</comment>
<feature type="compositionally biased region" description="Low complexity" evidence="7">
    <location>
        <begin position="1395"/>
        <end position="1407"/>
    </location>
</feature>
<evidence type="ECO:0000256" key="2">
    <source>
        <dbReference type="ARBA" id="ARBA00006664"/>
    </source>
</evidence>
<feature type="compositionally biased region" description="Basic residues" evidence="7">
    <location>
        <begin position="1152"/>
        <end position="1162"/>
    </location>
</feature>
<organism evidence="11 12">
    <name type="scientific">Diploscapter pachys</name>
    <dbReference type="NCBI Taxonomy" id="2018661"/>
    <lineage>
        <taxon>Eukaryota</taxon>
        <taxon>Metazoa</taxon>
        <taxon>Ecdysozoa</taxon>
        <taxon>Nematoda</taxon>
        <taxon>Chromadorea</taxon>
        <taxon>Rhabditida</taxon>
        <taxon>Rhabditina</taxon>
        <taxon>Rhabditomorpha</taxon>
        <taxon>Rhabditoidea</taxon>
        <taxon>Rhabditidae</taxon>
        <taxon>Diploscapter</taxon>
    </lineage>
</organism>
<dbReference type="PANTHER" id="PTHR46070:SF1">
    <property type="entry name" value="PINSTRIPE, ISOFORM A"/>
    <property type="match status" value="1"/>
</dbReference>
<feature type="region of interest" description="Disordered" evidence="7">
    <location>
        <begin position="1129"/>
        <end position="1169"/>
    </location>
</feature>
<feature type="region of interest" description="Disordered" evidence="7">
    <location>
        <begin position="167"/>
        <end position="186"/>
    </location>
</feature>
<dbReference type="SMART" id="SM00801">
    <property type="entry name" value="dDENN"/>
    <property type="match status" value="1"/>
</dbReference>
<dbReference type="PROSITE" id="PS50211">
    <property type="entry name" value="DENN"/>
    <property type="match status" value="1"/>
</dbReference>
<keyword evidence="12" id="KW-1185">Reference proteome</keyword>
<evidence type="ECO:0000313" key="12">
    <source>
        <dbReference type="Proteomes" id="UP000218231"/>
    </source>
</evidence>
<sequence>MSKDNGETTLVDYFVVAGYDPEIGLVIDPNAQESSLDLMNSHSSVASSSFVSPETLRTPLQRAYVGKINYRFPQRRLNSPFREEILSLCMPKSLRFYTEKDVPCEPSYHTFANILEDGTRINGTAITFYEEVRDYTIKERMTQLHTQHVRELTAMTSREAGVDHRERAHLPPGTVSGGTHTLPRGRKSATKRISYYGGTGENSTLYMSRTLCLITRLPIVCSTTTVLRVLHHLITSSQQPSPLPLESYIYWFLNEIPMPSPGTTLKVPFLDQCLIIQRPGPNELPFFDDVMSAIFEFMSVEKFVKLLSCFLLENQILVCSKHLHRLMLVCETLCTLAFPFRWQLVYVPILPFAQLKFVEAPVPYVMGWCYEEAVPESIYQSNVCVIDLDIGRAEFPEGMPVFPDFKKLCSEIRNIIDRYSNAYVTAGNGTNMNYEKGMEESTMTMTSDDPNSRVPIVNRNLAVKPRSDEWNSKRMSRSFDLDDGIAAIDALLKQANGDFEDARTNKQVMKQNEGVVKSSDAVARAAEIARRMGVEVNIDHLEKEIEQCDSETARKYFQEAKINNAIRECILHKLVEIFYSYEHFVVGANECKDRETFEANRESMACFDKASFLSDQPDSHLTFLSHFLETQMFTSFIDAKILSQWEPQPDEYVKLFDDRIEIMRRKLSHHMGTSIVRTPTCESAPAPVTFESESFICKRETMADYVVPAPHPIDGAVPIRCDGSWPMHLNTMLLEGNNFASPAPSPWKQRYPRLRPKSHANESTAGRPTSTYGGPTAMPSDPQAIALQQYNFVQQLLRETKTKTKRMLVDKMGKEAVQLGHLDAGITGVEENTLVASFCDLLERIWAHGLKNKQGKSALWSFVLQHQELEKPAGLTTRASSTTMLSPGQHLPPIVPYHQGRAPSLPPQDLSLQDPTVVPDPIILSPNENDFATALSDLVETIQKELSLAAKDVVTAAREVGREIKNTSSEGEQTQETATQQPAWSQSIMKAANFISSKISAGTDKVAPPPTERLPQKPPQHPVRRYGGALSATNILSGTSRDPNRGAEMDRDRERDRERRPPRGFPPKMQPYPSTASTSQTNQQQQQQRQQQQQQQPQQEERGRTLNRAISGLGQTILKKSSSIADFTNPNWSMGSSSGNAGGGSGSVTNSPRHRSQSRGRARSPDGARVVLGPLPTALAYDLKNVLRMTEIKTDIGYARAFVRLALERKLLHKHLQTLLANQRLISELYKPYAFAGCDDEREQFLYHILSLNAAQFRCFTNTFTKTKMDYQVVIVTGSWRGTLPAIWITVEGNLCSTPVIKLPPNTPLFKFDHKNLGLLSSLRIGHVEKEKSQKWFLDYILIRNEITGQRYKFPCGKNFGEDRWFGKSSDDSTLERLLVAEPQADDDYEVTAMPTSPRRSSRSQTPQRERSPSSGRAEAQVVHRRARISDIQQELGEAVNKIVKYFCEPTDRRAKSELTHLLCGRTGLVPTMEAVFQFGRQESIWTGRLFRQNSPWDYIEKVFRWYYDFCRTGEVNKMPKTNREIIRYGLRLVKKISEPTNLGKDCRFHVFILLSLRDRVLPGLLQLISLCPITEQLYNEPSFLRSPTYLHSTCKLLENLHEFEFVLDPTLTYHIV</sequence>
<dbReference type="InterPro" id="IPR037516">
    <property type="entry name" value="Tripartite_DENN"/>
</dbReference>
<evidence type="ECO:0000313" key="11">
    <source>
        <dbReference type="EMBL" id="PAV72257.1"/>
    </source>
</evidence>
<proteinExistence type="inferred from homology"/>
<dbReference type="Pfam" id="PF01477">
    <property type="entry name" value="PLAT"/>
    <property type="match status" value="1"/>
</dbReference>
<feature type="region of interest" description="Disordered" evidence="7">
    <location>
        <begin position="1001"/>
        <end position="1103"/>
    </location>
</feature>
<feature type="compositionally biased region" description="Polar residues" evidence="7">
    <location>
        <begin position="1072"/>
        <end position="1082"/>
    </location>
</feature>
<feature type="compositionally biased region" description="Pro residues" evidence="7">
    <location>
        <begin position="1007"/>
        <end position="1021"/>
    </location>
</feature>
<comment type="caution">
    <text evidence="11">The sequence shown here is derived from an EMBL/GenBank/DDBJ whole genome shotgun (WGS) entry which is preliminary data.</text>
</comment>
<dbReference type="PANTHER" id="PTHR46070">
    <property type="entry name" value="PINSTRIPE, ISOFORM A"/>
    <property type="match status" value="1"/>
</dbReference>
<dbReference type="Pfam" id="PF03456">
    <property type="entry name" value="uDENN"/>
    <property type="match status" value="1"/>
</dbReference>
<comment type="similarity">
    <text evidence="2">Belongs to the RAB6IP1 family.</text>
</comment>
<dbReference type="InterPro" id="IPR043153">
    <property type="entry name" value="DENN_C"/>
</dbReference>
<dbReference type="InterPro" id="IPR005112">
    <property type="entry name" value="dDENN_dom"/>
</dbReference>
<evidence type="ECO:0000256" key="3">
    <source>
        <dbReference type="ARBA" id="ARBA00022737"/>
    </source>
</evidence>
<evidence type="ECO:0000259" key="8">
    <source>
        <dbReference type="PROSITE" id="PS50095"/>
    </source>
</evidence>
<dbReference type="GO" id="GO:0005085">
    <property type="term" value="F:guanyl-nucleotide exchange factor activity"/>
    <property type="evidence" value="ECO:0007669"/>
    <property type="project" value="InterPro"/>
</dbReference>
<dbReference type="InterPro" id="IPR037213">
    <property type="entry name" value="Run_dom_sf"/>
</dbReference>
<dbReference type="Pfam" id="PF02759">
    <property type="entry name" value="RUN"/>
    <property type="match status" value="2"/>
</dbReference>
<reference evidence="11 12" key="1">
    <citation type="journal article" date="2017" name="Curr. Biol.">
        <title>Genome architecture and evolution of a unichromosomal asexual nematode.</title>
        <authorList>
            <person name="Fradin H."/>
            <person name="Zegar C."/>
            <person name="Gutwein M."/>
            <person name="Lucas J."/>
            <person name="Kovtun M."/>
            <person name="Corcoran D."/>
            <person name="Baugh L.R."/>
            <person name="Kiontke K."/>
            <person name="Gunsalus K."/>
            <person name="Fitch D.H."/>
            <person name="Piano F."/>
        </authorList>
    </citation>
    <scope>NUCLEOTIDE SEQUENCE [LARGE SCALE GENOMIC DNA]</scope>
    <source>
        <strain evidence="11">PF1309</strain>
    </source>
</reference>
<dbReference type="SUPFAM" id="SSF49723">
    <property type="entry name" value="Lipase/lipooxygenase domain (PLAT/LH2 domain)"/>
    <property type="match status" value="1"/>
</dbReference>
<dbReference type="Proteomes" id="UP000218231">
    <property type="component" value="Unassembled WGS sequence"/>
</dbReference>
<dbReference type="InterPro" id="IPR005113">
    <property type="entry name" value="uDENN_dom"/>
</dbReference>
<feature type="region of interest" description="Disordered" evidence="7">
    <location>
        <begin position="1387"/>
        <end position="1420"/>
    </location>
</feature>
<dbReference type="InterPro" id="IPR047278">
    <property type="entry name" value="DEN5A/B"/>
</dbReference>
<keyword evidence="6" id="KW-0175">Coiled coil</keyword>
<accession>A0A2A2KEB1</accession>
<dbReference type="PROSITE" id="PS50826">
    <property type="entry name" value="RUN"/>
    <property type="match status" value="2"/>
</dbReference>
<evidence type="ECO:0000256" key="4">
    <source>
        <dbReference type="ARBA" id="ARBA00023136"/>
    </source>
</evidence>
<feature type="domain" description="PLAT" evidence="8">
    <location>
        <begin position="1269"/>
        <end position="1374"/>
    </location>
</feature>
<dbReference type="InterPro" id="IPR036392">
    <property type="entry name" value="PLAT/LH2_dom_sf"/>
</dbReference>
<evidence type="ECO:0000259" key="10">
    <source>
        <dbReference type="PROSITE" id="PS50826"/>
    </source>
</evidence>
<dbReference type="InterPro" id="IPR004012">
    <property type="entry name" value="Run_dom"/>
</dbReference>
<name>A0A2A2KEB1_9BILA</name>
<dbReference type="SMART" id="SM00799">
    <property type="entry name" value="DENN"/>
    <property type="match status" value="1"/>
</dbReference>
<dbReference type="Pfam" id="PF03455">
    <property type="entry name" value="dDENN"/>
    <property type="match status" value="1"/>
</dbReference>
<dbReference type="SMART" id="SM00800">
    <property type="entry name" value="uDENN"/>
    <property type="match status" value="1"/>
</dbReference>
<evidence type="ECO:0000256" key="1">
    <source>
        <dbReference type="ARBA" id="ARBA00004370"/>
    </source>
</evidence>
<dbReference type="Gene3D" id="3.40.50.11500">
    <property type="match status" value="1"/>
</dbReference>
<feature type="domain" description="RUN" evidence="10">
    <location>
        <begin position="829"/>
        <end position="1264"/>
    </location>
</feature>
<feature type="compositionally biased region" description="Low complexity" evidence="7">
    <location>
        <begin position="967"/>
        <end position="981"/>
    </location>
</feature>
<evidence type="ECO:0000259" key="9">
    <source>
        <dbReference type="PROSITE" id="PS50211"/>
    </source>
</evidence>
<dbReference type="CDD" id="cd17678">
    <property type="entry name" value="RUN2_DENND5"/>
    <property type="match status" value="1"/>
</dbReference>
<protein>
    <recommendedName>
        <fullName evidence="13">UDENN domain-containing protein</fullName>
    </recommendedName>
</protein>
<evidence type="ECO:0000256" key="6">
    <source>
        <dbReference type="SAM" id="Coils"/>
    </source>
</evidence>
<dbReference type="Gene3D" id="2.60.60.20">
    <property type="entry name" value="PLAT/LH2 domain"/>
    <property type="match status" value="1"/>
</dbReference>
<feature type="compositionally biased region" description="Low complexity" evidence="7">
    <location>
        <begin position="1083"/>
        <end position="1098"/>
    </location>
</feature>
<dbReference type="Gene3D" id="1.20.58.900">
    <property type="match status" value="3"/>
</dbReference>
<feature type="domain" description="UDENN" evidence="9">
    <location>
        <begin position="49"/>
        <end position="647"/>
    </location>
</feature>
<feature type="compositionally biased region" description="Polar residues" evidence="7">
    <location>
        <begin position="761"/>
        <end position="773"/>
    </location>
</feature>
<evidence type="ECO:0000256" key="5">
    <source>
        <dbReference type="PROSITE-ProRule" id="PRU00152"/>
    </source>
</evidence>
<gene>
    <name evidence="11" type="ORF">WR25_00070</name>
</gene>
<keyword evidence="3" id="KW-0677">Repeat</keyword>
<dbReference type="InterPro" id="IPR001194">
    <property type="entry name" value="cDENN_dom"/>
</dbReference>
<keyword evidence="4" id="KW-0472">Membrane</keyword>
<dbReference type="OrthoDB" id="6019893at2759"/>
<evidence type="ECO:0000256" key="7">
    <source>
        <dbReference type="SAM" id="MobiDB-lite"/>
    </source>
</evidence>
<dbReference type="GO" id="GO:0031267">
    <property type="term" value="F:small GTPase binding"/>
    <property type="evidence" value="ECO:0007669"/>
    <property type="project" value="InterPro"/>
</dbReference>
<dbReference type="Pfam" id="PF02141">
    <property type="entry name" value="DENN"/>
    <property type="match status" value="1"/>
</dbReference>
<evidence type="ECO:0008006" key="13">
    <source>
        <dbReference type="Google" id="ProtNLM"/>
    </source>
</evidence>
<feature type="region of interest" description="Disordered" evidence="7">
    <location>
        <begin position="964"/>
        <end position="985"/>
    </location>
</feature>
<dbReference type="GO" id="GO:0016020">
    <property type="term" value="C:membrane"/>
    <property type="evidence" value="ECO:0007669"/>
    <property type="project" value="UniProtKB-SubCell"/>
</dbReference>
<feature type="compositionally biased region" description="Polar residues" evidence="7">
    <location>
        <begin position="1031"/>
        <end position="1041"/>
    </location>
</feature>
<dbReference type="SMART" id="SM00593">
    <property type="entry name" value="RUN"/>
    <property type="match status" value="2"/>
</dbReference>
<feature type="compositionally biased region" description="Basic and acidic residues" evidence="7">
    <location>
        <begin position="1042"/>
        <end position="1061"/>
    </location>
</feature>
<feature type="coiled-coil region" evidence="6">
    <location>
        <begin position="492"/>
        <end position="551"/>
    </location>
</feature>
<dbReference type="InterPro" id="IPR001024">
    <property type="entry name" value="PLAT/LH2_dom"/>
</dbReference>
<comment type="caution">
    <text evidence="5">Lacks conserved residue(s) required for the propagation of feature annotation.</text>
</comment>
<feature type="region of interest" description="Disordered" evidence="7">
    <location>
        <begin position="744"/>
        <end position="777"/>
    </location>
</feature>
<feature type="domain" description="RUN" evidence="10">
    <location>
        <begin position="1460"/>
        <end position="1613"/>
    </location>
</feature>